<protein>
    <submittedName>
        <fullName evidence="2">Uncharacterized protein</fullName>
    </submittedName>
</protein>
<name>A0A098LRZ9_9FLAO</name>
<organism evidence="2 3">
    <name type="scientific">Jejuia pallidilutea</name>
    <dbReference type="NCBI Taxonomy" id="504487"/>
    <lineage>
        <taxon>Bacteria</taxon>
        <taxon>Pseudomonadati</taxon>
        <taxon>Bacteroidota</taxon>
        <taxon>Flavobacteriia</taxon>
        <taxon>Flavobacteriales</taxon>
        <taxon>Flavobacteriaceae</taxon>
        <taxon>Jejuia</taxon>
    </lineage>
</organism>
<evidence type="ECO:0000313" key="3">
    <source>
        <dbReference type="Proteomes" id="UP000030184"/>
    </source>
</evidence>
<evidence type="ECO:0000313" key="2">
    <source>
        <dbReference type="EMBL" id="GAL89670.1"/>
    </source>
</evidence>
<gene>
    <name evidence="2" type="ORF">JCM19538_1232</name>
</gene>
<dbReference type="AlphaFoldDB" id="A0A098LRZ9"/>
<feature type="transmembrane region" description="Helical" evidence="1">
    <location>
        <begin position="66"/>
        <end position="87"/>
    </location>
</feature>
<reference evidence="3" key="1">
    <citation type="journal article" date="2014" name="Genome Announc.">
        <title>Draft Genome Sequence of Marine Flavobacterium Jejuia pallidilutea Strain 11shimoA1 and Pigmentation Mutants.</title>
        <authorList>
            <person name="Takatani N."/>
            <person name="Nakanishi M."/>
            <person name="Meirelles P."/>
            <person name="Mino S."/>
            <person name="Suda W."/>
            <person name="Oshima K."/>
            <person name="Hattori M."/>
            <person name="Ohkuma M."/>
            <person name="Hosokawa M."/>
            <person name="Miyashita K."/>
            <person name="Thompson F.L."/>
            <person name="Niwa A."/>
            <person name="Sawabe T."/>
            <person name="Sawabe T."/>
        </authorList>
    </citation>
    <scope>NUCLEOTIDE SEQUENCE [LARGE SCALE GENOMIC DNA]</scope>
    <source>
        <strain evidence="3">JCM 19538</strain>
    </source>
</reference>
<keyword evidence="1" id="KW-1133">Transmembrane helix</keyword>
<sequence length="135" mass="15787">MSFDELQKELKCDRTKCELIFSPLYSNEEIKYTNVDVEGLISTRKGLTAFSEKKYLKENDKIIVNWLRNFVQIVIPVLALLIAYVSLTTKLESLKTQSDKELQVVKKSMLEQKERIKELENKTKIHPNHQKNDSL</sequence>
<dbReference type="EMBL" id="BBNY01000019">
    <property type="protein sequence ID" value="GAL89670.1"/>
    <property type="molecule type" value="Genomic_DNA"/>
</dbReference>
<keyword evidence="3" id="KW-1185">Reference proteome</keyword>
<proteinExistence type="predicted"/>
<dbReference type="Proteomes" id="UP000030184">
    <property type="component" value="Unassembled WGS sequence"/>
</dbReference>
<evidence type="ECO:0000256" key="1">
    <source>
        <dbReference type="SAM" id="Phobius"/>
    </source>
</evidence>
<comment type="caution">
    <text evidence="2">The sequence shown here is derived from an EMBL/GenBank/DDBJ whole genome shotgun (WGS) entry which is preliminary data.</text>
</comment>
<accession>A0A098LRZ9</accession>
<keyword evidence="1" id="KW-0472">Membrane</keyword>
<keyword evidence="1" id="KW-0812">Transmembrane</keyword>